<feature type="non-terminal residue" evidence="2">
    <location>
        <position position="107"/>
    </location>
</feature>
<organism evidence="2">
    <name type="scientific">Spongospora subterranea</name>
    <dbReference type="NCBI Taxonomy" id="70186"/>
    <lineage>
        <taxon>Eukaryota</taxon>
        <taxon>Sar</taxon>
        <taxon>Rhizaria</taxon>
        <taxon>Endomyxa</taxon>
        <taxon>Phytomyxea</taxon>
        <taxon>Plasmodiophorida</taxon>
        <taxon>Plasmodiophoridae</taxon>
        <taxon>Spongospora</taxon>
    </lineage>
</organism>
<protein>
    <submittedName>
        <fullName evidence="2">Uncharacterized protein</fullName>
    </submittedName>
</protein>
<sequence>MYLRSCFISEAEGDEKPVDSGSESEAGPNSVWSESGEEKSSVAEEIFVQKDSEDSCEAFMELGFVSIVRKNFLDSEDAIDIPLNVNFLQKCKFYEPLNLCTTNLNPW</sequence>
<reference evidence="2" key="1">
    <citation type="submission" date="2015-04" db="EMBL/GenBank/DDBJ databases">
        <title>The genome sequence of the plant pathogenic Rhizarian Plasmodiophora brassicae reveals insights in its biotrophic life cycle and the origin of chitin synthesis.</title>
        <authorList>
            <person name="Schwelm A."/>
            <person name="Fogelqvist J."/>
            <person name="Knaust A."/>
            <person name="Julke S."/>
            <person name="Lilja T."/>
            <person name="Dhandapani V."/>
            <person name="Bonilla-Rosso G."/>
            <person name="Karlsson M."/>
            <person name="Shevchenko A."/>
            <person name="Choi S.R."/>
            <person name="Kim H.G."/>
            <person name="Park J.Y."/>
            <person name="Lim Y.P."/>
            <person name="Ludwig-Muller J."/>
            <person name="Dixelius C."/>
        </authorList>
    </citation>
    <scope>NUCLEOTIDE SEQUENCE</scope>
    <source>
        <tissue evidence="2">Potato root galls</tissue>
    </source>
</reference>
<evidence type="ECO:0000256" key="1">
    <source>
        <dbReference type="SAM" id="MobiDB-lite"/>
    </source>
</evidence>
<dbReference type="AlphaFoldDB" id="A0A0H5RES2"/>
<name>A0A0H5RES2_9EUKA</name>
<evidence type="ECO:0000313" key="2">
    <source>
        <dbReference type="EMBL" id="CRZ12032.1"/>
    </source>
</evidence>
<feature type="region of interest" description="Disordered" evidence="1">
    <location>
        <begin position="1"/>
        <end position="40"/>
    </location>
</feature>
<proteinExistence type="predicted"/>
<accession>A0A0H5RES2</accession>
<dbReference type="EMBL" id="HACM01011590">
    <property type="protein sequence ID" value="CRZ12032.1"/>
    <property type="molecule type" value="Transcribed_RNA"/>
</dbReference>